<evidence type="ECO:0000256" key="2">
    <source>
        <dbReference type="ARBA" id="ARBA00022898"/>
    </source>
</evidence>
<organism evidence="3 4">
    <name type="scientific">Aphanomyces euteiches</name>
    <dbReference type="NCBI Taxonomy" id="100861"/>
    <lineage>
        <taxon>Eukaryota</taxon>
        <taxon>Sar</taxon>
        <taxon>Stramenopiles</taxon>
        <taxon>Oomycota</taxon>
        <taxon>Saprolegniomycetes</taxon>
        <taxon>Saprolegniales</taxon>
        <taxon>Verrucalvaceae</taxon>
        <taxon>Aphanomyces</taxon>
    </lineage>
</organism>
<dbReference type="Pfam" id="PF01053">
    <property type="entry name" value="Cys_Met_Meta_PP"/>
    <property type="match status" value="1"/>
</dbReference>
<accession>A0A6G0XWB7</accession>
<dbReference type="SUPFAM" id="SSF53383">
    <property type="entry name" value="PLP-dependent transferases"/>
    <property type="match status" value="1"/>
</dbReference>
<dbReference type="Gene3D" id="3.40.640.10">
    <property type="entry name" value="Type I PLP-dependent aspartate aminotransferase-like (Major domain)"/>
    <property type="match status" value="1"/>
</dbReference>
<comment type="cofactor">
    <cofactor evidence="1">
        <name>pyridoxal 5'-phosphate</name>
        <dbReference type="ChEBI" id="CHEBI:597326"/>
    </cofactor>
</comment>
<keyword evidence="2" id="KW-0663">Pyridoxal phosphate</keyword>
<sequence length="616" mass="65781">MTVLTFATAQTVLPSILANIPKEWRGTTFNNSALLGREGFSANVEKLLLDKIAKKETNVSEAELSALGNAEDYLRVSTNISVLLELYLGLDVGLPTRQVFTFCSATMPIVAVLLTAKQPVYLYVQEGLSSPFNAEQLDILSLLGANVTIVSGNPIADANAVVVSYQASPKNAVDVDAVVTTQFALYIHNATKINPDDVLVIRKRLTTPLTTPICEKFLQTIAGVKVTADANESTPEELEAFYAHLQTMSGTTADASAKPVVFTAGLPSVCALWLSLLRNGGADILMASTAYGGSSQLTDIFVARSAGKFHKWTFDITGKNKISTAIKAGLDSLLTAATAPTTVLFVEIPTNPDMKVPDMATLAQHLQDYRNASGKDVLLFIDTTFAPASKVLSKLTAAAPDLTTMVFISMSKSVSRGYTTAGTIIANTTNAKSRALLETVRSVGALLDTTAKKNQLWRLTENHVGVEDRCIKAYEVAVTTGNALRAVVAKYANGFDMELAFVSPENAALGFTTSTYSFNLPPLPHASAAENIALAQRFVDLLTAHKAFKPCVSFGQDNGLVYCTVPSTSTQGAIKAEDKAKQLVGGVELTRLSFSPYYDVDAIVGVMEDAIKTIYA</sequence>
<dbReference type="GO" id="GO:0019346">
    <property type="term" value="P:transsulfuration"/>
    <property type="evidence" value="ECO:0007669"/>
    <property type="project" value="InterPro"/>
</dbReference>
<dbReference type="PANTHER" id="PTHR11808:SF85">
    <property type="entry name" value="CYSTATHIONINE GAMMA-LYASE-RELATED"/>
    <property type="match status" value="1"/>
</dbReference>
<comment type="caution">
    <text evidence="3">The sequence shown here is derived from an EMBL/GenBank/DDBJ whole genome shotgun (WGS) entry which is preliminary data.</text>
</comment>
<dbReference type="PANTHER" id="PTHR11808">
    <property type="entry name" value="TRANS-SULFURATION ENZYME FAMILY MEMBER"/>
    <property type="match status" value="1"/>
</dbReference>
<dbReference type="EMBL" id="VJMJ01000003">
    <property type="protein sequence ID" value="KAF0745011.1"/>
    <property type="molecule type" value="Genomic_DNA"/>
</dbReference>
<keyword evidence="4" id="KW-1185">Reference proteome</keyword>
<evidence type="ECO:0000256" key="1">
    <source>
        <dbReference type="ARBA" id="ARBA00001933"/>
    </source>
</evidence>
<dbReference type="GO" id="GO:0019343">
    <property type="term" value="P:cysteine biosynthetic process via cystathionine"/>
    <property type="evidence" value="ECO:0007669"/>
    <property type="project" value="TreeGrafter"/>
</dbReference>
<reference evidence="3 4" key="1">
    <citation type="submission" date="2019-07" db="EMBL/GenBank/DDBJ databases">
        <title>Genomics analysis of Aphanomyces spp. identifies a new class of oomycete effector associated with host adaptation.</title>
        <authorList>
            <person name="Gaulin E."/>
        </authorList>
    </citation>
    <scope>NUCLEOTIDE SEQUENCE [LARGE SCALE GENOMIC DNA]</scope>
    <source>
        <strain evidence="3 4">ATCC 201684</strain>
    </source>
</reference>
<evidence type="ECO:0000313" key="4">
    <source>
        <dbReference type="Proteomes" id="UP000481153"/>
    </source>
</evidence>
<protein>
    <submittedName>
        <fullName evidence="3">Uncharacterized protein</fullName>
    </submittedName>
</protein>
<dbReference type="GO" id="GO:0005737">
    <property type="term" value="C:cytoplasm"/>
    <property type="evidence" value="ECO:0007669"/>
    <property type="project" value="TreeGrafter"/>
</dbReference>
<gene>
    <name evidence="3" type="ORF">Ae201684_000592</name>
</gene>
<proteinExistence type="predicted"/>
<name>A0A6G0XWB7_9STRA</name>
<evidence type="ECO:0000313" key="3">
    <source>
        <dbReference type="EMBL" id="KAF0745011.1"/>
    </source>
</evidence>
<dbReference type="VEuPathDB" id="FungiDB:AeMF1_004126"/>
<dbReference type="AlphaFoldDB" id="A0A6G0XWB7"/>
<dbReference type="InterPro" id="IPR000277">
    <property type="entry name" value="Cys/Met-Metab_PyrdxlP-dep_enz"/>
</dbReference>
<dbReference type="GO" id="GO:0004123">
    <property type="term" value="F:cystathionine gamma-lyase activity"/>
    <property type="evidence" value="ECO:0007669"/>
    <property type="project" value="TreeGrafter"/>
</dbReference>
<dbReference type="GO" id="GO:0030170">
    <property type="term" value="F:pyridoxal phosphate binding"/>
    <property type="evidence" value="ECO:0007669"/>
    <property type="project" value="InterPro"/>
</dbReference>
<dbReference type="InterPro" id="IPR015421">
    <property type="entry name" value="PyrdxlP-dep_Trfase_major"/>
</dbReference>
<dbReference type="Proteomes" id="UP000481153">
    <property type="component" value="Unassembled WGS sequence"/>
</dbReference>
<dbReference type="InterPro" id="IPR015424">
    <property type="entry name" value="PyrdxlP-dep_Trfase"/>
</dbReference>